<accession>A0A428Q445</accession>
<dbReference type="Proteomes" id="UP000288168">
    <property type="component" value="Unassembled WGS sequence"/>
</dbReference>
<protein>
    <submittedName>
        <fullName evidence="1">Uncharacterized protein</fullName>
    </submittedName>
</protein>
<evidence type="ECO:0000313" key="1">
    <source>
        <dbReference type="EMBL" id="RSL60077.1"/>
    </source>
</evidence>
<sequence>MQPALTSHANQQVAESSERKILFAVTRLRNSRAHSPSQASGLLMFGSMLTNPRGSAFPPSQTLPLPTRLDTHPSSLFITPIEYPVRDIRAVAWLHSFFRLRATFSSLHSCSTITERRLLHLATRGFLTRSRRPRANPTVRILVARDTLVLCR</sequence>
<reference evidence="1 2" key="1">
    <citation type="submission" date="2017-06" db="EMBL/GenBank/DDBJ databases">
        <title>Comparative genomic analysis of Ambrosia Fusariam Clade fungi.</title>
        <authorList>
            <person name="Stajich J.E."/>
            <person name="Carrillo J."/>
            <person name="Kijimoto T."/>
            <person name="Eskalen A."/>
            <person name="O'Donnell K."/>
            <person name="Kasson M."/>
        </authorList>
    </citation>
    <scope>NUCLEOTIDE SEQUENCE [LARGE SCALE GENOMIC DNA]</scope>
    <source>
        <strain evidence="1 2">NRRL62584</strain>
    </source>
</reference>
<keyword evidence="2" id="KW-1185">Reference proteome</keyword>
<gene>
    <name evidence="1" type="ORF">CEP54_006990</name>
</gene>
<evidence type="ECO:0000313" key="2">
    <source>
        <dbReference type="Proteomes" id="UP000288168"/>
    </source>
</evidence>
<proteinExistence type="predicted"/>
<dbReference type="AlphaFoldDB" id="A0A428Q445"/>
<comment type="caution">
    <text evidence="1">The sequence shown here is derived from an EMBL/GenBank/DDBJ whole genome shotgun (WGS) entry which is preliminary data.</text>
</comment>
<name>A0A428Q445_9HYPO</name>
<dbReference type="EMBL" id="NKCI01000061">
    <property type="protein sequence ID" value="RSL60077.1"/>
    <property type="molecule type" value="Genomic_DNA"/>
</dbReference>
<organism evidence="1 2">
    <name type="scientific">Fusarium duplospermum</name>
    <dbReference type="NCBI Taxonomy" id="1325734"/>
    <lineage>
        <taxon>Eukaryota</taxon>
        <taxon>Fungi</taxon>
        <taxon>Dikarya</taxon>
        <taxon>Ascomycota</taxon>
        <taxon>Pezizomycotina</taxon>
        <taxon>Sordariomycetes</taxon>
        <taxon>Hypocreomycetidae</taxon>
        <taxon>Hypocreales</taxon>
        <taxon>Nectriaceae</taxon>
        <taxon>Fusarium</taxon>
        <taxon>Fusarium solani species complex</taxon>
    </lineage>
</organism>